<feature type="compositionally biased region" description="Low complexity" evidence="1">
    <location>
        <begin position="84"/>
        <end position="94"/>
    </location>
</feature>
<dbReference type="Pfam" id="PF13399">
    <property type="entry name" value="LytR_C"/>
    <property type="match status" value="1"/>
</dbReference>
<sequence>MTKYARDEFDKVPETASRQGVHRTASAPARVRLWPILTAGIVALAIGVVSFLILPRLGFDGPATQASSSLEAAPLAGTGSTPSAAPETTEVPSTEPEPSPSSEPASAAGNGTSSSPQSTAQAATVDKAQAVAVYNAAGTAGLASRVGGTLQADGWILGQVGNWAGAPQQGSIIFYAGAAQEANAQALAELVGVPTVVESAEFQVPLVVVLGPGYR</sequence>
<feature type="domain" description="LytR/CpsA/Psr regulator C-terminal" evidence="3">
    <location>
        <begin position="130"/>
        <end position="214"/>
    </location>
</feature>
<feature type="compositionally biased region" description="Low complexity" evidence="1">
    <location>
        <begin position="102"/>
        <end position="122"/>
    </location>
</feature>
<keyword evidence="2" id="KW-0472">Membrane</keyword>
<dbReference type="AlphaFoldDB" id="A0AAW8NAJ8"/>
<dbReference type="RefSeq" id="WP_310111981.1">
    <property type="nucleotide sequence ID" value="NZ_JAVDTN010000007.1"/>
</dbReference>
<gene>
    <name evidence="4" type="ORF">J2X12_001730</name>
</gene>
<feature type="compositionally biased region" description="Basic and acidic residues" evidence="1">
    <location>
        <begin position="1"/>
        <end position="13"/>
    </location>
</feature>
<evidence type="ECO:0000256" key="2">
    <source>
        <dbReference type="SAM" id="Phobius"/>
    </source>
</evidence>
<feature type="region of interest" description="Disordered" evidence="1">
    <location>
        <begin position="73"/>
        <end position="122"/>
    </location>
</feature>
<reference evidence="4" key="1">
    <citation type="submission" date="2023-07" db="EMBL/GenBank/DDBJ databases">
        <title>Sorghum-associated microbial communities from plants grown in Nebraska, USA.</title>
        <authorList>
            <person name="Schachtman D."/>
        </authorList>
    </citation>
    <scope>NUCLEOTIDE SEQUENCE</scope>
    <source>
        <strain evidence="4">BE261</strain>
    </source>
</reference>
<keyword evidence="2" id="KW-0812">Transmembrane</keyword>
<dbReference type="GeneID" id="97422658"/>
<feature type="region of interest" description="Disordered" evidence="1">
    <location>
        <begin position="1"/>
        <end position="25"/>
    </location>
</feature>
<evidence type="ECO:0000313" key="4">
    <source>
        <dbReference type="EMBL" id="MDR7163715.1"/>
    </source>
</evidence>
<accession>A0AAW8NAJ8</accession>
<organism evidence="4 5">
    <name type="scientific">Pseudarthrobacter oxydans</name>
    <name type="common">Arthrobacter oxydans</name>
    <dbReference type="NCBI Taxonomy" id="1671"/>
    <lineage>
        <taxon>Bacteria</taxon>
        <taxon>Bacillati</taxon>
        <taxon>Actinomycetota</taxon>
        <taxon>Actinomycetes</taxon>
        <taxon>Micrococcales</taxon>
        <taxon>Micrococcaceae</taxon>
        <taxon>Pseudarthrobacter</taxon>
    </lineage>
</organism>
<keyword evidence="2" id="KW-1133">Transmembrane helix</keyword>
<dbReference type="EMBL" id="JAVDWN010000005">
    <property type="protein sequence ID" value="MDR7163715.1"/>
    <property type="molecule type" value="Genomic_DNA"/>
</dbReference>
<proteinExistence type="predicted"/>
<feature type="transmembrane region" description="Helical" evidence="2">
    <location>
        <begin position="33"/>
        <end position="54"/>
    </location>
</feature>
<evidence type="ECO:0000256" key="1">
    <source>
        <dbReference type="SAM" id="MobiDB-lite"/>
    </source>
</evidence>
<evidence type="ECO:0000259" key="3">
    <source>
        <dbReference type="Pfam" id="PF13399"/>
    </source>
</evidence>
<dbReference type="Proteomes" id="UP001262032">
    <property type="component" value="Unassembled WGS sequence"/>
</dbReference>
<dbReference type="Gene3D" id="3.30.70.2390">
    <property type="match status" value="1"/>
</dbReference>
<protein>
    <submittedName>
        <fullName evidence="4">Cytoskeletal protein RodZ</fullName>
    </submittedName>
</protein>
<comment type="caution">
    <text evidence="4">The sequence shown here is derived from an EMBL/GenBank/DDBJ whole genome shotgun (WGS) entry which is preliminary data.</text>
</comment>
<name>A0AAW8NAJ8_PSEOX</name>
<dbReference type="InterPro" id="IPR027381">
    <property type="entry name" value="LytR/CpsA/Psr_C"/>
</dbReference>
<evidence type="ECO:0000313" key="5">
    <source>
        <dbReference type="Proteomes" id="UP001262032"/>
    </source>
</evidence>